<sequence length="199" mass="22362">MKLTNSIDKLGTIGLFTTALFSPCCFPLFAFGASTFGLGSFELFGGWTMWIFLVMVLISVIGLIISYRKHRRVYPLLIAVPSVLLIYYGYYFNSNPYFIYIGMFGLLIATGVNYYRNKLYNTCNTCIIYNGGEVELKSTLNCPNCGHKKDEIMPTDACQFFYECENCKLILKPKQGDCCVYCSYGTVKCPSIQAGESCC</sequence>
<feature type="transmembrane region" description="Helical" evidence="1">
    <location>
        <begin position="44"/>
        <end position="66"/>
    </location>
</feature>
<dbReference type="EMBL" id="FONQ01000024">
    <property type="protein sequence ID" value="SFF45331.1"/>
    <property type="molecule type" value="Genomic_DNA"/>
</dbReference>
<dbReference type="STRING" id="935223.SAMN04488131_12413"/>
<dbReference type="GO" id="GO:0016020">
    <property type="term" value="C:membrane"/>
    <property type="evidence" value="ECO:0007669"/>
    <property type="project" value="InterPro"/>
</dbReference>
<feature type="transmembrane region" description="Helical" evidence="1">
    <location>
        <begin position="97"/>
        <end position="115"/>
    </location>
</feature>
<keyword evidence="3" id="KW-1185">Reference proteome</keyword>
<proteinExistence type="predicted"/>
<reference evidence="3" key="1">
    <citation type="submission" date="2016-10" db="EMBL/GenBank/DDBJ databases">
        <authorList>
            <person name="Varghese N."/>
            <person name="Submissions S."/>
        </authorList>
    </citation>
    <scope>NUCLEOTIDE SEQUENCE [LARGE SCALE GENOMIC DNA]</scope>
    <source>
        <strain evidence="3">CGMCC 1.9227</strain>
    </source>
</reference>
<dbReference type="InterPro" id="IPR047677">
    <property type="entry name" value="GDCCVxC"/>
</dbReference>
<keyword evidence="1" id="KW-0472">Membrane</keyword>
<dbReference type="InterPro" id="IPR004891">
    <property type="entry name" value="Mercury-R_MerC"/>
</dbReference>
<accession>A0A1I2IXX2</accession>
<dbReference type="OrthoDB" id="332228at2"/>
<protein>
    <submittedName>
        <fullName evidence="2">MerC mercury resistance protein</fullName>
    </submittedName>
</protein>
<dbReference type="GO" id="GO:0015097">
    <property type="term" value="F:mercury ion transmembrane transporter activity"/>
    <property type="evidence" value="ECO:0007669"/>
    <property type="project" value="InterPro"/>
</dbReference>
<evidence type="ECO:0000313" key="2">
    <source>
        <dbReference type="EMBL" id="SFF45331.1"/>
    </source>
</evidence>
<feature type="transmembrane region" description="Helical" evidence="1">
    <location>
        <begin position="73"/>
        <end position="91"/>
    </location>
</feature>
<evidence type="ECO:0000256" key="1">
    <source>
        <dbReference type="SAM" id="Phobius"/>
    </source>
</evidence>
<feature type="transmembrane region" description="Helical" evidence="1">
    <location>
        <begin position="12"/>
        <end position="32"/>
    </location>
</feature>
<keyword evidence="1" id="KW-0812">Transmembrane</keyword>
<dbReference type="Proteomes" id="UP000198596">
    <property type="component" value="Unassembled WGS sequence"/>
</dbReference>
<keyword evidence="1" id="KW-1133">Transmembrane helix</keyword>
<dbReference type="Pfam" id="PF03203">
    <property type="entry name" value="MerC"/>
    <property type="match status" value="1"/>
</dbReference>
<organism evidence="2 3">
    <name type="scientific">Flavobacterium xueshanense</name>
    <dbReference type="NCBI Taxonomy" id="935223"/>
    <lineage>
        <taxon>Bacteria</taxon>
        <taxon>Pseudomonadati</taxon>
        <taxon>Bacteroidota</taxon>
        <taxon>Flavobacteriia</taxon>
        <taxon>Flavobacteriales</taxon>
        <taxon>Flavobacteriaceae</taxon>
        <taxon>Flavobacterium</taxon>
    </lineage>
</organism>
<dbReference type="NCBIfam" id="NF041374">
    <property type="entry name" value="GDCCVxC"/>
    <property type="match status" value="1"/>
</dbReference>
<gene>
    <name evidence="2" type="ORF">SAMN04488131_12413</name>
</gene>
<evidence type="ECO:0000313" key="3">
    <source>
        <dbReference type="Proteomes" id="UP000198596"/>
    </source>
</evidence>
<dbReference type="AlphaFoldDB" id="A0A1I2IXX2"/>
<name>A0A1I2IXX2_9FLAO</name>